<evidence type="ECO:0000256" key="6">
    <source>
        <dbReference type="ARBA" id="ARBA00022692"/>
    </source>
</evidence>
<dbReference type="KEGG" id="ptx:ABW99_00305"/>
<keyword evidence="7 10" id="KW-0653">Protein transport</keyword>
<keyword evidence="4 10" id="KW-1003">Cell membrane</keyword>
<evidence type="ECO:0000256" key="2">
    <source>
        <dbReference type="ARBA" id="ARBA00006555"/>
    </source>
</evidence>
<keyword evidence="5 10" id="KW-0997">Cell inner membrane</keyword>
<dbReference type="InterPro" id="IPR003538">
    <property type="entry name" value="TonB"/>
</dbReference>
<dbReference type="PROSITE" id="PS52015">
    <property type="entry name" value="TONB_CTD"/>
    <property type="match status" value="1"/>
</dbReference>
<keyword evidence="9" id="KW-0472">Membrane</keyword>
<feature type="compositionally biased region" description="Low complexity" evidence="11">
    <location>
        <begin position="13"/>
        <end position="23"/>
    </location>
</feature>
<keyword evidence="8" id="KW-1133">Transmembrane helix</keyword>
<evidence type="ECO:0000256" key="3">
    <source>
        <dbReference type="ARBA" id="ARBA00022448"/>
    </source>
</evidence>
<evidence type="ECO:0000256" key="1">
    <source>
        <dbReference type="ARBA" id="ARBA00004383"/>
    </source>
</evidence>
<dbReference type="PANTHER" id="PTHR33446:SF2">
    <property type="entry name" value="PROTEIN TONB"/>
    <property type="match status" value="1"/>
</dbReference>
<proteinExistence type="inferred from homology"/>
<evidence type="ECO:0000313" key="13">
    <source>
        <dbReference type="EMBL" id="ALX34842.1"/>
    </source>
</evidence>
<keyword evidence="14" id="KW-1185">Reference proteome</keyword>
<dbReference type="InterPro" id="IPR051045">
    <property type="entry name" value="TonB-dependent_transducer"/>
</dbReference>
<accession>A0A0U4DE91</accession>
<feature type="region of interest" description="Disordered" evidence="11">
    <location>
        <begin position="1"/>
        <end position="23"/>
    </location>
</feature>
<dbReference type="NCBIfam" id="TIGR01352">
    <property type="entry name" value="tonB_Cterm"/>
    <property type="match status" value="1"/>
</dbReference>
<keyword evidence="6" id="KW-0812">Transmembrane</keyword>
<dbReference type="InterPro" id="IPR006260">
    <property type="entry name" value="TonB/TolA_C"/>
</dbReference>
<dbReference type="Pfam" id="PF03544">
    <property type="entry name" value="TonB_C"/>
    <property type="match status" value="1"/>
</dbReference>
<dbReference type="Proteomes" id="UP000036700">
    <property type="component" value="Chromosome"/>
</dbReference>
<gene>
    <name evidence="13" type="ORF">ABW99_00305</name>
</gene>
<dbReference type="GO" id="GO:0015031">
    <property type="term" value="P:protein transport"/>
    <property type="evidence" value="ECO:0007669"/>
    <property type="project" value="UniProtKB-UniRule"/>
</dbReference>
<dbReference type="PRINTS" id="PR01374">
    <property type="entry name" value="TONBPROTEIN"/>
</dbReference>
<comment type="similarity">
    <text evidence="2 10">Belongs to the TonB family.</text>
</comment>
<dbReference type="GO" id="GO:0031992">
    <property type="term" value="F:energy transducer activity"/>
    <property type="evidence" value="ECO:0007669"/>
    <property type="project" value="InterPro"/>
</dbReference>
<reference evidence="14" key="1">
    <citation type="submission" date="2015-06" db="EMBL/GenBank/DDBJ databases">
        <authorList>
            <person name="Hoefler B.C."/>
            <person name="Straight P.D."/>
        </authorList>
    </citation>
    <scope>NUCLEOTIDE SEQUENCE [LARGE SCALE GENOMIC DNA]</scope>
    <source>
        <strain evidence="14">DSM 25325</strain>
    </source>
</reference>
<evidence type="ECO:0000256" key="11">
    <source>
        <dbReference type="SAM" id="MobiDB-lite"/>
    </source>
</evidence>
<name>A0A0U4DE91_9BURK</name>
<comment type="subcellular location">
    <subcellularLocation>
        <location evidence="1 10">Cell inner membrane</location>
        <topology evidence="1 10">Single-pass membrane protein</topology>
        <orientation evidence="1 10">Periplasmic side</orientation>
    </subcellularLocation>
</comment>
<dbReference type="SUPFAM" id="SSF74653">
    <property type="entry name" value="TolA/TonB C-terminal domain"/>
    <property type="match status" value="1"/>
</dbReference>
<protein>
    <recommendedName>
        <fullName evidence="10">Protein TonB</fullName>
    </recommendedName>
</protein>
<evidence type="ECO:0000256" key="7">
    <source>
        <dbReference type="ARBA" id="ARBA00022927"/>
    </source>
</evidence>
<dbReference type="InterPro" id="IPR037682">
    <property type="entry name" value="TonB_C"/>
</dbReference>
<organism evidence="13 14">
    <name type="scientific">Pandoraea thiooxydans</name>
    <dbReference type="NCBI Taxonomy" id="445709"/>
    <lineage>
        <taxon>Bacteria</taxon>
        <taxon>Pseudomonadati</taxon>
        <taxon>Pseudomonadota</taxon>
        <taxon>Betaproteobacteria</taxon>
        <taxon>Burkholderiales</taxon>
        <taxon>Burkholderiaceae</taxon>
        <taxon>Pandoraea</taxon>
    </lineage>
</organism>
<dbReference type="STRING" id="445709.ABW99_00305"/>
<evidence type="ECO:0000313" key="14">
    <source>
        <dbReference type="Proteomes" id="UP000036700"/>
    </source>
</evidence>
<comment type="function">
    <text evidence="10">Interacts with outer membrane receptor proteins that carry out high-affinity binding and energy dependent uptake into the periplasmic space of specific substrates. It could act to transduce energy from the cytoplasmic membrane to specific energy-requiring processes in the outer membrane, resulting in the release into the periplasm of ligands bound by these outer membrane proteins.</text>
</comment>
<dbReference type="Gene3D" id="3.30.1150.10">
    <property type="match status" value="1"/>
</dbReference>
<evidence type="ECO:0000256" key="10">
    <source>
        <dbReference type="RuleBase" id="RU362123"/>
    </source>
</evidence>
<evidence type="ECO:0000256" key="8">
    <source>
        <dbReference type="ARBA" id="ARBA00022989"/>
    </source>
</evidence>
<dbReference type="AlphaFoldDB" id="A0A0U4DE91"/>
<dbReference type="GO" id="GO:0030288">
    <property type="term" value="C:outer membrane-bounded periplasmic space"/>
    <property type="evidence" value="ECO:0007669"/>
    <property type="project" value="InterPro"/>
</dbReference>
<dbReference type="GO" id="GO:0098797">
    <property type="term" value="C:plasma membrane protein complex"/>
    <property type="evidence" value="ECO:0007669"/>
    <property type="project" value="TreeGrafter"/>
</dbReference>
<feature type="domain" description="TonB C-terminal" evidence="12">
    <location>
        <begin position="26"/>
        <end position="120"/>
    </location>
</feature>
<keyword evidence="10" id="KW-0735">Signal-anchor</keyword>
<keyword evidence="3 10" id="KW-0813">Transport</keyword>
<evidence type="ECO:0000256" key="9">
    <source>
        <dbReference type="ARBA" id="ARBA00023136"/>
    </source>
</evidence>
<evidence type="ECO:0000259" key="12">
    <source>
        <dbReference type="PROSITE" id="PS52015"/>
    </source>
</evidence>
<evidence type="ECO:0000256" key="4">
    <source>
        <dbReference type="ARBA" id="ARBA00022475"/>
    </source>
</evidence>
<dbReference type="PANTHER" id="PTHR33446">
    <property type="entry name" value="PROTEIN TONB-RELATED"/>
    <property type="match status" value="1"/>
</dbReference>
<dbReference type="GO" id="GO:0055085">
    <property type="term" value="P:transmembrane transport"/>
    <property type="evidence" value="ECO:0007669"/>
    <property type="project" value="InterPro"/>
</dbReference>
<dbReference type="GO" id="GO:0015891">
    <property type="term" value="P:siderophore transport"/>
    <property type="evidence" value="ECO:0007669"/>
    <property type="project" value="InterPro"/>
</dbReference>
<evidence type="ECO:0000256" key="5">
    <source>
        <dbReference type="ARBA" id="ARBA00022519"/>
    </source>
</evidence>
<dbReference type="EMBL" id="CP011568">
    <property type="protein sequence ID" value="ALX34842.1"/>
    <property type="molecule type" value="Genomic_DNA"/>
</dbReference>
<sequence length="120" mass="12258">MSAPGAAVPGPSRPAAPIEAPASSAPVEGLKVSCAGSPPVYPRQAASLGEEGTVRLRLIIDKDGTIEQAKVIASSGSARLDQAARDAALAMHCEPPRSNGEPVKAAAIKPYTFRLDSLDN</sequence>